<organism evidence="1 2">
    <name type="scientific">Vermiconidia calcicola</name>
    <dbReference type="NCBI Taxonomy" id="1690605"/>
    <lineage>
        <taxon>Eukaryota</taxon>
        <taxon>Fungi</taxon>
        <taxon>Dikarya</taxon>
        <taxon>Ascomycota</taxon>
        <taxon>Pezizomycotina</taxon>
        <taxon>Dothideomycetes</taxon>
        <taxon>Dothideomycetidae</taxon>
        <taxon>Mycosphaerellales</taxon>
        <taxon>Extremaceae</taxon>
        <taxon>Vermiconidia</taxon>
    </lineage>
</organism>
<name>A0ACC3MYE4_9PEZI</name>
<reference evidence="1" key="1">
    <citation type="submission" date="2023-07" db="EMBL/GenBank/DDBJ databases">
        <title>Black Yeasts Isolated from many extreme environments.</title>
        <authorList>
            <person name="Coleine C."/>
            <person name="Stajich J.E."/>
            <person name="Selbmann L."/>
        </authorList>
    </citation>
    <scope>NUCLEOTIDE SEQUENCE</scope>
    <source>
        <strain evidence="1">CCFEE 5714</strain>
    </source>
</reference>
<comment type="caution">
    <text evidence="1">The sequence shown here is derived from an EMBL/GenBank/DDBJ whole genome shotgun (WGS) entry which is preliminary data.</text>
</comment>
<evidence type="ECO:0000313" key="1">
    <source>
        <dbReference type="EMBL" id="KAK3705598.1"/>
    </source>
</evidence>
<dbReference type="EMBL" id="JAUTXU010000128">
    <property type="protein sequence ID" value="KAK3705598.1"/>
    <property type="molecule type" value="Genomic_DNA"/>
</dbReference>
<evidence type="ECO:0000313" key="2">
    <source>
        <dbReference type="Proteomes" id="UP001281147"/>
    </source>
</evidence>
<keyword evidence="2" id="KW-1185">Reference proteome</keyword>
<accession>A0ACC3MYE4</accession>
<gene>
    <name evidence="1" type="ORF">LTR37_013206</name>
</gene>
<sequence>MAVPNNNQASQTTKPEDSSTESQSFFLQTRKKGPSIPGRIAFTALRLLDLPWQYYLLKSGLGINILQRIGLTPITPTQTSLGVGLSPYHNLILILAIGSSSKQIYWNHRINQQRFPFKFAVAVAVYNTLLNTLNSLLALWTRTSQQPGFYHYPPTVIILGFSLYLLGLTLEWVSEIQRSNFKADPKNAGKPFSGGLFGHARNINYGGYALWRMGYSFCCGGLVWASLIGVWLVGDFCGRAIPDMDGYCAQRYGKQWDEVRRKVPYKLLPWIY</sequence>
<dbReference type="Proteomes" id="UP001281147">
    <property type="component" value="Unassembled WGS sequence"/>
</dbReference>
<proteinExistence type="predicted"/>
<protein>
    <submittedName>
        <fullName evidence="1">Uncharacterized protein</fullName>
    </submittedName>
</protein>